<accession>A0A9X2J852</accession>
<dbReference type="AlphaFoldDB" id="A0A9X2J852"/>
<dbReference type="PANTHER" id="PTHR43000">
    <property type="entry name" value="DTDP-D-GLUCOSE 4,6-DEHYDRATASE-RELATED"/>
    <property type="match status" value="1"/>
</dbReference>
<comment type="similarity">
    <text evidence="2">Belongs to the NAD(P)-dependent epimerase/dehydratase family.</text>
</comment>
<comment type="pathway">
    <text evidence="1">Bacterial outer membrane biogenesis; LPS O-antigen biosynthesis.</text>
</comment>
<name>A0A9X2J852_9GAMM</name>
<dbReference type="RefSeq" id="WP_252468074.1">
    <property type="nucleotide sequence ID" value="NZ_JALBWM010000052.1"/>
</dbReference>
<dbReference type="Gene3D" id="3.40.50.720">
    <property type="entry name" value="NAD(P)-binding Rossmann-like Domain"/>
    <property type="match status" value="1"/>
</dbReference>
<protein>
    <submittedName>
        <fullName evidence="4">NAD-dependent epimerase/dehydratase family protein</fullName>
    </submittedName>
</protein>
<dbReference type="Proteomes" id="UP001139028">
    <property type="component" value="Unassembled WGS sequence"/>
</dbReference>
<dbReference type="SUPFAM" id="SSF51735">
    <property type="entry name" value="NAD(P)-binding Rossmann-fold domains"/>
    <property type="match status" value="1"/>
</dbReference>
<feature type="domain" description="NAD-dependent epimerase/dehydratase" evidence="3">
    <location>
        <begin position="9"/>
        <end position="289"/>
    </location>
</feature>
<proteinExistence type="inferred from homology"/>
<evidence type="ECO:0000256" key="1">
    <source>
        <dbReference type="ARBA" id="ARBA00005125"/>
    </source>
</evidence>
<dbReference type="Gene3D" id="3.90.25.10">
    <property type="entry name" value="UDP-galactose 4-epimerase, domain 1"/>
    <property type="match status" value="1"/>
</dbReference>
<evidence type="ECO:0000256" key="2">
    <source>
        <dbReference type="ARBA" id="ARBA00007637"/>
    </source>
</evidence>
<organism evidence="4 5">
    <name type="scientific">Microbulbifer okhotskensis</name>
    <dbReference type="NCBI Taxonomy" id="2926617"/>
    <lineage>
        <taxon>Bacteria</taxon>
        <taxon>Pseudomonadati</taxon>
        <taxon>Pseudomonadota</taxon>
        <taxon>Gammaproteobacteria</taxon>
        <taxon>Cellvibrionales</taxon>
        <taxon>Microbulbiferaceae</taxon>
        <taxon>Microbulbifer</taxon>
    </lineage>
</organism>
<dbReference type="InterPro" id="IPR036291">
    <property type="entry name" value="NAD(P)-bd_dom_sf"/>
</dbReference>
<dbReference type="EMBL" id="JALBWM010000052">
    <property type="protein sequence ID" value="MCO1335176.1"/>
    <property type="molecule type" value="Genomic_DNA"/>
</dbReference>
<evidence type="ECO:0000259" key="3">
    <source>
        <dbReference type="Pfam" id="PF01370"/>
    </source>
</evidence>
<dbReference type="InterPro" id="IPR001509">
    <property type="entry name" value="Epimerase_deHydtase"/>
</dbReference>
<evidence type="ECO:0000313" key="5">
    <source>
        <dbReference type="Proteomes" id="UP001139028"/>
    </source>
</evidence>
<evidence type="ECO:0000313" key="4">
    <source>
        <dbReference type="EMBL" id="MCO1335176.1"/>
    </source>
</evidence>
<dbReference type="Pfam" id="PF01370">
    <property type="entry name" value="Epimerase"/>
    <property type="match status" value="1"/>
</dbReference>
<comment type="caution">
    <text evidence="4">The sequence shown here is derived from an EMBL/GenBank/DDBJ whole genome shotgun (WGS) entry which is preliminary data.</text>
</comment>
<keyword evidence="5" id="KW-1185">Reference proteome</keyword>
<sequence>MRKILVVDGFCGWPISLHLSSTGYDVVIVDNLSRRKTDVELEVDSLKPIRVVSKRINVWKEVSGKTIKYVSITVGQEFERLLDLFKKERPYAILHFADQCSAPFSVRSARHRHYTVDNNLNTKNDILAAIVESKLDIHLIHSGSMGVYGYGTAGLKIPGGYLKVQIGTGDLVTEQKILYPSNSGSIYHMKKALDQLLLAFYNKNDQVRITDLHQEIVSGTQIKRTQRDEYLINRFDYDGDYGTVLNRFLMQAAINYPVTVHGTGGQKRVFIHIWNTCRCIPLAIENPPEIGGRVKILNQMTEAHKVRDLAMMISEKAGVGIACLDNPRNESAENDLLVVNDQLIEMELEPIMLNSQIIAEVDKIANKYARRCDQSKIPCVSQW</sequence>
<gene>
    <name evidence="4" type="ORF">MO867_12620</name>
</gene>
<reference evidence="4" key="1">
    <citation type="journal article" date="2022" name="Arch. Microbiol.">
        <title>Microbulbifer okhotskensis sp. nov., isolated from a deep bottom sediment of the Okhotsk Sea.</title>
        <authorList>
            <person name="Romanenko L."/>
            <person name="Kurilenko V."/>
            <person name="Otstavnykh N."/>
            <person name="Velansky P."/>
            <person name="Isaeva M."/>
            <person name="Mikhailov V."/>
        </authorList>
    </citation>
    <scope>NUCLEOTIDE SEQUENCE</scope>
    <source>
        <strain evidence="4">OS29</strain>
    </source>
</reference>